<sequence length="444" mass="49267">MKFKIAALAAGLALSFGAHDAEAQTRTRFTWWYGLSGQLGEVMESYCKNFNASQNEFEIVCTNQNSYDRALQNTIAAFRAGEHPTMVQVYDVGTTDLMLSGQYLPARQLMSENGYSVQWDNYISSVGNYYATSKGEMLSFPFNSSTAVMYWNAGAYRAVGQEKPPETWEEVEKAARALKAQGHACPIAIDFDSWQHWEQFNAIHNLPMATQQNGFGGLNAELQIAPLFRRHANNLIAWQKEGLIQIRTPQGGRGLADSFAQGECAMMMASIANHVAIGRTAKADLQWSVGMLPLYAGHNRTNSMVGGASLWVLKGRPAAEYKGAAAFLAFIAKPEQEQFMVSNTGYIPVTRTGFESIKASGFYDQPQNRGREVAMTSLLVTEPTENSRGLRLGNFTQIRALYANEMAAAFSGQKTMDQALNDLQAESNRLLRRFEQTYRGRQLP</sequence>
<evidence type="ECO:0000256" key="8">
    <source>
        <dbReference type="SAM" id="SignalP"/>
    </source>
</evidence>
<dbReference type="EMBL" id="MLCO01000245">
    <property type="protein sequence ID" value="ONG48462.1"/>
    <property type="molecule type" value="Genomic_DNA"/>
</dbReference>
<evidence type="ECO:0000256" key="2">
    <source>
        <dbReference type="ARBA" id="ARBA00008520"/>
    </source>
</evidence>
<name>A0A1V2GX16_9PROT</name>
<proteinExistence type="inferred from homology"/>
<keyword evidence="10" id="KW-1185">Reference proteome</keyword>
<comment type="function">
    <text evidence="7">Part of the ABC transporter complex UgpBAEC involved in sn-glycerol-3-phosphate (G3P) import. Binds G3P.</text>
</comment>
<evidence type="ECO:0000256" key="1">
    <source>
        <dbReference type="ARBA" id="ARBA00004418"/>
    </source>
</evidence>
<evidence type="ECO:0000256" key="5">
    <source>
        <dbReference type="ARBA" id="ARBA00022448"/>
    </source>
</evidence>
<dbReference type="SUPFAM" id="SSF53850">
    <property type="entry name" value="Periplasmic binding protein-like II"/>
    <property type="match status" value="1"/>
</dbReference>
<feature type="chain" id="PRO_5012527730" description="sn-glycerol-3-phosphate-binding periplasmic protein UgpB" evidence="8">
    <location>
        <begin position="21"/>
        <end position="444"/>
    </location>
</feature>
<keyword evidence="6 8" id="KW-0732">Signal</keyword>
<evidence type="ECO:0000256" key="3">
    <source>
        <dbReference type="ARBA" id="ARBA00011557"/>
    </source>
</evidence>
<evidence type="ECO:0000256" key="7">
    <source>
        <dbReference type="ARBA" id="ARBA00034473"/>
    </source>
</evidence>
<dbReference type="RefSeq" id="WP_076959420.1">
    <property type="nucleotide sequence ID" value="NZ_MLCO01000245.1"/>
</dbReference>
<protein>
    <recommendedName>
        <fullName evidence="4">sn-glycerol-3-phosphate-binding periplasmic protein UgpB</fullName>
    </recommendedName>
</protein>
<feature type="signal peptide" evidence="8">
    <location>
        <begin position="1"/>
        <end position="20"/>
    </location>
</feature>
<reference evidence="9 10" key="1">
    <citation type="submission" date="2016-10" db="EMBL/GenBank/DDBJ databases">
        <title>Draft Genome sequence of Roseomonas sp. strain M3.</title>
        <authorList>
            <person name="Subhash Y."/>
            <person name="Lee S."/>
        </authorList>
    </citation>
    <scope>NUCLEOTIDE SEQUENCE [LARGE SCALE GENOMIC DNA]</scope>
    <source>
        <strain evidence="9 10">M3</strain>
    </source>
</reference>
<comment type="subunit">
    <text evidence="3">The complex is composed of two ATP-binding proteins (UgpC), two transmembrane proteins (UgpA and UgpE) and a solute-binding protein (UgpB).</text>
</comment>
<accession>A0A1V2GX16</accession>
<dbReference type="Proteomes" id="UP000188879">
    <property type="component" value="Unassembled WGS sequence"/>
</dbReference>
<dbReference type="OrthoDB" id="9762335at2"/>
<evidence type="ECO:0000313" key="9">
    <source>
        <dbReference type="EMBL" id="ONG48462.1"/>
    </source>
</evidence>
<evidence type="ECO:0000256" key="6">
    <source>
        <dbReference type="ARBA" id="ARBA00022729"/>
    </source>
</evidence>
<evidence type="ECO:0000313" key="10">
    <source>
        <dbReference type="Proteomes" id="UP000188879"/>
    </source>
</evidence>
<comment type="caution">
    <text evidence="9">The sequence shown here is derived from an EMBL/GenBank/DDBJ whole genome shotgun (WGS) entry which is preliminary data.</text>
</comment>
<dbReference type="GO" id="GO:0042597">
    <property type="term" value="C:periplasmic space"/>
    <property type="evidence" value="ECO:0007669"/>
    <property type="project" value="UniProtKB-SubCell"/>
</dbReference>
<dbReference type="AlphaFoldDB" id="A0A1V2GX16"/>
<organism evidence="9 10">
    <name type="scientific">Teichococcus deserti</name>
    <dbReference type="NCBI Taxonomy" id="1817963"/>
    <lineage>
        <taxon>Bacteria</taxon>
        <taxon>Pseudomonadati</taxon>
        <taxon>Pseudomonadota</taxon>
        <taxon>Alphaproteobacteria</taxon>
        <taxon>Acetobacterales</taxon>
        <taxon>Roseomonadaceae</taxon>
        <taxon>Roseomonas</taxon>
    </lineage>
</organism>
<dbReference type="Pfam" id="PF13416">
    <property type="entry name" value="SBP_bac_8"/>
    <property type="match status" value="1"/>
</dbReference>
<keyword evidence="5" id="KW-0813">Transport</keyword>
<dbReference type="Gene3D" id="3.40.190.10">
    <property type="entry name" value="Periplasmic binding protein-like II"/>
    <property type="match status" value="2"/>
</dbReference>
<dbReference type="PANTHER" id="PTHR43649">
    <property type="entry name" value="ARABINOSE-BINDING PROTEIN-RELATED"/>
    <property type="match status" value="1"/>
</dbReference>
<evidence type="ECO:0000256" key="4">
    <source>
        <dbReference type="ARBA" id="ARBA00017470"/>
    </source>
</evidence>
<dbReference type="InterPro" id="IPR006059">
    <property type="entry name" value="SBP"/>
</dbReference>
<comment type="subcellular location">
    <subcellularLocation>
        <location evidence="1">Periplasm</location>
    </subcellularLocation>
</comment>
<dbReference type="InterPro" id="IPR050490">
    <property type="entry name" value="Bact_solute-bd_prot1"/>
</dbReference>
<gene>
    <name evidence="9" type="ORF">BKE38_21885</name>
</gene>
<comment type="similarity">
    <text evidence="2">Belongs to the bacterial solute-binding protein 1 family.</text>
</comment>
<dbReference type="PANTHER" id="PTHR43649:SF31">
    <property type="entry name" value="SN-GLYCEROL-3-PHOSPHATE-BINDING PERIPLASMIC PROTEIN UGPB"/>
    <property type="match status" value="1"/>
</dbReference>